<evidence type="ECO:0000313" key="7">
    <source>
        <dbReference type="EMBL" id="TLS53929.1"/>
    </source>
</evidence>
<keyword evidence="1" id="KW-0808">Transferase</keyword>
<dbReference type="GO" id="GO:0005776">
    <property type="term" value="C:autophagosome"/>
    <property type="evidence" value="ECO:0007669"/>
    <property type="project" value="TreeGrafter"/>
</dbReference>
<dbReference type="GO" id="GO:0005524">
    <property type="term" value="F:ATP binding"/>
    <property type="evidence" value="ECO:0007669"/>
    <property type="project" value="UniProtKB-UniRule"/>
</dbReference>
<dbReference type="Gene3D" id="1.10.510.10">
    <property type="entry name" value="Transferase(Phosphotransferase) domain 1"/>
    <property type="match status" value="1"/>
</dbReference>
<evidence type="ECO:0000256" key="3">
    <source>
        <dbReference type="ARBA" id="ARBA00022777"/>
    </source>
</evidence>
<dbReference type="PROSITE" id="PS00107">
    <property type="entry name" value="PROTEIN_KINASE_ATP"/>
    <property type="match status" value="1"/>
</dbReference>
<protein>
    <submittedName>
        <fullName evidence="7">Protein kinase family protein</fullName>
    </submittedName>
</protein>
<dbReference type="GO" id="GO:0005829">
    <property type="term" value="C:cytosol"/>
    <property type="evidence" value="ECO:0007669"/>
    <property type="project" value="TreeGrafter"/>
</dbReference>
<keyword evidence="3 7" id="KW-0418">Kinase</keyword>
<dbReference type="InterPro" id="IPR011009">
    <property type="entry name" value="Kinase-like_dom_sf"/>
</dbReference>
<dbReference type="OrthoDB" id="9762169at2"/>
<dbReference type="InterPro" id="IPR017441">
    <property type="entry name" value="Protein_kinase_ATP_BS"/>
</dbReference>
<dbReference type="PANTHER" id="PTHR24348">
    <property type="entry name" value="SERINE/THREONINE-PROTEIN KINASE UNC-51-RELATED"/>
    <property type="match status" value="1"/>
</dbReference>
<dbReference type="PROSITE" id="PS50011">
    <property type="entry name" value="PROTEIN_KINASE_DOM"/>
    <property type="match status" value="1"/>
</dbReference>
<reference evidence="7 8" key="1">
    <citation type="submission" date="2019-05" db="EMBL/GenBank/DDBJ databases">
        <authorList>
            <person name="Narsing Rao M.P."/>
            <person name="Li W.J."/>
        </authorList>
    </citation>
    <scope>NUCLEOTIDE SEQUENCE [LARGE SCALE GENOMIC DNA]</scope>
    <source>
        <strain evidence="7 8">SYSU_K30003</strain>
    </source>
</reference>
<proteinExistence type="predicted"/>
<evidence type="ECO:0000259" key="6">
    <source>
        <dbReference type="PROSITE" id="PS50011"/>
    </source>
</evidence>
<dbReference type="EMBL" id="VCIW01000001">
    <property type="protein sequence ID" value="TLS53929.1"/>
    <property type="molecule type" value="Genomic_DNA"/>
</dbReference>
<dbReference type="GO" id="GO:0016020">
    <property type="term" value="C:membrane"/>
    <property type="evidence" value="ECO:0007669"/>
    <property type="project" value="TreeGrafter"/>
</dbReference>
<dbReference type="SUPFAM" id="SSF56112">
    <property type="entry name" value="Protein kinase-like (PK-like)"/>
    <property type="match status" value="1"/>
</dbReference>
<evidence type="ECO:0000256" key="2">
    <source>
        <dbReference type="ARBA" id="ARBA00022741"/>
    </source>
</evidence>
<evidence type="ECO:0000256" key="1">
    <source>
        <dbReference type="ARBA" id="ARBA00022679"/>
    </source>
</evidence>
<sequence length="412" mass="47131">MNPIALTEKEIERIISIESKKLNTLFSPSDFTTVLFAELYEDIENEELRDIFITLHTAFNNLLGFMYQKYVRGHGGHFNANPSRDLIRAIKTLRVLEAALKNSRFNFKIESSYAAVLDTCHTFLNESGGSTIPTDIPVIDLIEYKPIFTLSDVIAVKRPQGSDKLVLKGIGGGSYADVFKYKDPFYNQWFALKKAKKTLTAKELERFKNEFEETKKFDSPYIIRVYRYDDVNNEYVMEYANGKTLAEYIAVNNTKLIMQERLIFITQLFRAFSYIHSKGRLHRDVSYTNILVQIYEDTKILKISDFGLVKVPESSLTSIDSSLKGSLNDPDLGRVGFNKYEVGHEIYSIAQVINFILTGKKFGNGLYDKSKGVKDFLLRATHPDITHRFSSVTEMAAAFDTVRDEVRRVPSL</sequence>
<comment type="caution">
    <text evidence="7">The sequence shown here is derived from an EMBL/GenBank/DDBJ whole genome shotgun (WGS) entry which is preliminary data.</text>
</comment>
<dbReference type="GO" id="GO:0004674">
    <property type="term" value="F:protein serine/threonine kinase activity"/>
    <property type="evidence" value="ECO:0007669"/>
    <property type="project" value="InterPro"/>
</dbReference>
<dbReference type="PANTHER" id="PTHR24348:SF22">
    <property type="entry name" value="NON-SPECIFIC SERINE_THREONINE PROTEIN KINASE"/>
    <property type="match status" value="1"/>
</dbReference>
<dbReference type="Proteomes" id="UP000309676">
    <property type="component" value="Unassembled WGS sequence"/>
</dbReference>
<dbReference type="InterPro" id="IPR045269">
    <property type="entry name" value="Atg1-like"/>
</dbReference>
<evidence type="ECO:0000256" key="4">
    <source>
        <dbReference type="ARBA" id="ARBA00022840"/>
    </source>
</evidence>
<name>A0A5R9GFH2_9BACL</name>
<evidence type="ECO:0000256" key="5">
    <source>
        <dbReference type="PROSITE-ProRule" id="PRU10141"/>
    </source>
</evidence>
<dbReference type="GO" id="GO:0000407">
    <property type="term" value="C:phagophore assembly site"/>
    <property type="evidence" value="ECO:0007669"/>
    <property type="project" value="TreeGrafter"/>
</dbReference>
<keyword evidence="8" id="KW-1185">Reference proteome</keyword>
<keyword evidence="4 5" id="KW-0067">ATP-binding</keyword>
<feature type="binding site" evidence="5">
    <location>
        <position position="193"/>
    </location>
    <ligand>
        <name>ATP</name>
        <dbReference type="ChEBI" id="CHEBI:30616"/>
    </ligand>
</feature>
<dbReference type="InterPro" id="IPR000719">
    <property type="entry name" value="Prot_kinase_dom"/>
</dbReference>
<organism evidence="7 8">
    <name type="scientific">Paenibacillus antri</name>
    <dbReference type="NCBI Taxonomy" id="2582848"/>
    <lineage>
        <taxon>Bacteria</taxon>
        <taxon>Bacillati</taxon>
        <taxon>Bacillota</taxon>
        <taxon>Bacilli</taxon>
        <taxon>Bacillales</taxon>
        <taxon>Paenibacillaceae</taxon>
        <taxon>Paenibacillus</taxon>
    </lineage>
</organism>
<keyword evidence="2 5" id="KW-0547">Nucleotide-binding</keyword>
<evidence type="ECO:0000313" key="8">
    <source>
        <dbReference type="Proteomes" id="UP000309676"/>
    </source>
</evidence>
<feature type="domain" description="Protein kinase" evidence="6">
    <location>
        <begin position="164"/>
        <end position="412"/>
    </location>
</feature>
<accession>A0A5R9GFH2</accession>
<gene>
    <name evidence="7" type="ORF">FE782_00825</name>
</gene>
<dbReference type="Pfam" id="PF00069">
    <property type="entry name" value="Pkinase"/>
    <property type="match status" value="1"/>
</dbReference>
<dbReference type="AlphaFoldDB" id="A0A5R9GFH2"/>
<dbReference type="RefSeq" id="WP_138191533.1">
    <property type="nucleotide sequence ID" value="NZ_VCIW01000001.1"/>
</dbReference>